<gene>
    <name evidence="2" type="ORF">D7322_22125</name>
</gene>
<comment type="caution">
    <text evidence="2">The sequence shown here is derived from an EMBL/GenBank/DDBJ whole genome shotgun (WGS) entry which is preliminary data.</text>
</comment>
<feature type="domain" description="DUF5777" evidence="1">
    <location>
        <begin position="5"/>
        <end position="66"/>
    </location>
</feature>
<evidence type="ECO:0000313" key="2">
    <source>
        <dbReference type="EMBL" id="RKO69459.1"/>
    </source>
</evidence>
<protein>
    <recommendedName>
        <fullName evidence="1">DUF5777 domain-containing protein</fullName>
    </recommendedName>
</protein>
<dbReference type="Proteomes" id="UP000282423">
    <property type="component" value="Unassembled WGS sequence"/>
</dbReference>
<evidence type="ECO:0000259" key="1">
    <source>
        <dbReference type="Pfam" id="PF19089"/>
    </source>
</evidence>
<accession>A0A420VTB3</accession>
<name>A0A420VTB3_9SPHI</name>
<dbReference type="Pfam" id="PF19089">
    <property type="entry name" value="DUF5777"/>
    <property type="match status" value="1"/>
</dbReference>
<keyword evidence="3" id="KW-1185">Reference proteome</keyword>
<organism evidence="2 3">
    <name type="scientific">Sphingobacterium puteale</name>
    <dbReference type="NCBI Taxonomy" id="2420510"/>
    <lineage>
        <taxon>Bacteria</taxon>
        <taxon>Pseudomonadati</taxon>
        <taxon>Bacteroidota</taxon>
        <taxon>Sphingobacteriia</taxon>
        <taxon>Sphingobacteriales</taxon>
        <taxon>Sphingobacteriaceae</taxon>
        <taxon>Sphingobacterium</taxon>
    </lineage>
</organism>
<reference evidence="2 3" key="1">
    <citation type="submission" date="2018-10" db="EMBL/GenBank/DDBJ databases">
        <title>Sphingobacterium sp. M05W1-28.</title>
        <authorList>
            <person name="Cai H."/>
        </authorList>
    </citation>
    <scope>NUCLEOTIDE SEQUENCE [LARGE SCALE GENOMIC DNA]</scope>
    <source>
        <strain evidence="2 3">M05W1-28</strain>
    </source>
</reference>
<dbReference type="EMBL" id="RBWS01000019">
    <property type="protein sequence ID" value="RKO69459.1"/>
    <property type="molecule type" value="Genomic_DNA"/>
</dbReference>
<dbReference type="AlphaFoldDB" id="A0A420VTB3"/>
<proteinExistence type="predicted"/>
<evidence type="ECO:0000313" key="3">
    <source>
        <dbReference type="Proteomes" id="UP000282423"/>
    </source>
</evidence>
<sequence length="70" mass="7665">MGAAENKQSAASFTGFSDRLCHVTQLIIARKFSSKLSLTVVPSYLHRNYIAYNDQNDLFALGIGGRGQSQ</sequence>
<dbReference type="InterPro" id="IPR045916">
    <property type="entry name" value="DUF5777"/>
</dbReference>